<feature type="transmembrane region" description="Helical" evidence="5">
    <location>
        <begin position="140"/>
        <end position="159"/>
    </location>
</feature>
<reference evidence="7 8" key="1">
    <citation type="submission" date="2015-11" db="EMBL/GenBank/DDBJ databases">
        <title>Exploring the genomic traits of fungus-feeding bacterial genus Collimonas.</title>
        <authorList>
            <person name="Song C."/>
            <person name="Schmidt R."/>
            <person name="de Jager V."/>
            <person name="Krzyzanowska D."/>
            <person name="Jongedijk E."/>
            <person name="Cankar K."/>
            <person name="Beekwilder J."/>
            <person name="van Veen A."/>
            <person name="de Boer W."/>
            <person name="van Veen J.A."/>
            <person name="Garbeva P."/>
        </authorList>
    </citation>
    <scope>NUCLEOTIDE SEQUENCE [LARGE SCALE GENOMIC DNA]</scope>
    <source>
        <strain evidence="7 8">Ter282</strain>
    </source>
</reference>
<name>A0A127QHY9_9BURK</name>
<organism evidence="7 8">
    <name type="scientific">Collimonas arenae</name>
    <dbReference type="NCBI Taxonomy" id="279058"/>
    <lineage>
        <taxon>Bacteria</taxon>
        <taxon>Pseudomonadati</taxon>
        <taxon>Pseudomonadota</taxon>
        <taxon>Betaproteobacteria</taxon>
        <taxon>Burkholderiales</taxon>
        <taxon>Oxalobacteraceae</taxon>
        <taxon>Collimonas</taxon>
    </lineage>
</organism>
<evidence type="ECO:0000313" key="8">
    <source>
        <dbReference type="Proteomes" id="UP000071778"/>
    </source>
</evidence>
<evidence type="ECO:0000259" key="6">
    <source>
        <dbReference type="Pfam" id="PF00892"/>
    </source>
</evidence>
<feature type="transmembrane region" description="Helical" evidence="5">
    <location>
        <begin position="171"/>
        <end position="190"/>
    </location>
</feature>
<dbReference type="OrthoDB" id="7158585at2"/>
<dbReference type="GO" id="GO:0016020">
    <property type="term" value="C:membrane"/>
    <property type="evidence" value="ECO:0007669"/>
    <property type="project" value="UniProtKB-SubCell"/>
</dbReference>
<feature type="transmembrane region" description="Helical" evidence="5">
    <location>
        <begin position="115"/>
        <end position="134"/>
    </location>
</feature>
<evidence type="ECO:0000256" key="1">
    <source>
        <dbReference type="ARBA" id="ARBA00004141"/>
    </source>
</evidence>
<gene>
    <name evidence="7" type="ORF">CAter282_1643</name>
</gene>
<feature type="transmembrane region" description="Helical" evidence="5">
    <location>
        <begin position="58"/>
        <end position="78"/>
    </location>
</feature>
<proteinExistence type="predicted"/>
<feature type="transmembrane region" description="Helical" evidence="5">
    <location>
        <begin position="202"/>
        <end position="226"/>
    </location>
</feature>
<feature type="domain" description="EamA" evidence="6">
    <location>
        <begin position="6"/>
        <end position="131"/>
    </location>
</feature>
<dbReference type="InterPro" id="IPR000620">
    <property type="entry name" value="EamA_dom"/>
</dbReference>
<dbReference type="Proteomes" id="UP000071778">
    <property type="component" value="Chromosome"/>
</dbReference>
<keyword evidence="3 5" id="KW-1133">Transmembrane helix</keyword>
<dbReference type="InterPro" id="IPR037185">
    <property type="entry name" value="EmrE-like"/>
</dbReference>
<dbReference type="EMBL" id="CP013235">
    <property type="protein sequence ID" value="AMP09425.1"/>
    <property type="molecule type" value="Genomic_DNA"/>
</dbReference>
<accession>A0A127QHY9</accession>
<dbReference type="AlphaFoldDB" id="A0A127QHY9"/>
<evidence type="ECO:0000256" key="2">
    <source>
        <dbReference type="ARBA" id="ARBA00022692"/>
    </source>
</evidence>
<keyword evidence="4 5" id="KW-0472">Membrane</keyword>
<dbReference type="PANTHER" id="PTHR32322">
    <property type="entry name" value="INNER MEMBRANE TRANSPORTER"/>
    <property type="match status" value="1"/>
</dbReference>
<sequence>MQPTDILLALLTVTIWGLNFVVIKIGLAGLPPLLFSALRFVFAALPLVFFIKRPAIPWHLLIGFGLFQFALQFSLLFSGMKLGLGAGLASLVIQLQAFFTIGLAVLLLGERPLATQLLGAFVALAGMVLVATHLEAKATVIGFLMVIGAGFSWASANIVTKKMGKLNPLALMAWGSLMASPPLLLASAVLEGPAAWHDAFTHFGWVSVAAVLYQSYPNTIVGYGIWTILMRKYPAATVAPFSLLVPLVGMLSAALILDESLQWWKIVAGLLVLGGLALNQFGARLLIALRRQS</sequence>
<dbReference type="PATRIC" id="fig|279058.17.peg.1755"/>
<dbReference type="PANTHER" id="PTHR32322:SF9">
    <property type="entry name" value="AMINO-ACID METABOLITE EFFLUX PUMP-RELATED"/>
    <property type="match status" value="1"/>
</dbReference>
<dbReference type="InterPro" id="IPR050638">
    <property type="entry name" value="AA-Vitamin_Transporters"/>
</dbReference>
<dbReference type="Pfam" id="PF00892">
    <property type="entry name" value="EamA"/>
    <property type="match status" value="2"/>
</dbReference>
<dbReference type="SUPFAM" id="SSF103481">
    <property type="entry name" value="Multidrug resistance efflux transporter EmrE"/>
    <property type="match status" value="2"/>
</dbReference>
<comment type="subcellular location">
    <subcellularLocation>
        <location evidence="1">Membrane</location>
        <topology evidence="1">Multi-pass membrane protein</topology>
    </subcellularLocation>
</comment>
<evidence type="ECO:0000256" key="5">
    <source>
        <dbReference type="SAM" id="Phobius"/>
    </source>
</evidence>
<feature type="transmembrane region" description="Helical" evidence="5">
    <location>
        <begin position="84"/>
        <end position="108"/>
    </location>
</feature>
<feature type="domain" description="EamA" evidence="6">
    <location>
        <begin position="141"/>
        <end position="278"/>
    </location>
</feature>
<evidence type="ECO:0000256" key="4">
    <source>
        <dbReference type="ARBA" id="ARBA00023136"/>
    </source>
</evidence>
<evidence type="ECO:0000313" key="7">
    <source>
        <dbReference type="EMBL" id="AMP09425.1"/>
    </source>
</evidence>
<protein>
    <submittedName>
        <fullName evidence="7">EamA-like transporter family protein</fullName>
    </submittedName>
</protein>
<feature type="transmembrane region" description="Helical" evidence="5">
    <location>
        <begin position="7"/>
        <end position="27"/>
    </location>
</feature>
<keyword evidence="2 5" id="KW-0812">Transmembrane</keyword>
<dbReference type="RefSeq" id="WP_061532969.1">
    <property type="nucleotide sequence ID" value="NZ_CP013233.1"/>
</dbReference>
<feature type="transmembrane region" description="Helical" evidence="5">
    <location>
        <begin position="263"/>
        <end position="287"/>
    </location>
</feature>
<feature type="transmembrane region" description="Helical" evidence="5">
    <location>
        <begin position="33"/>
        <end position="51"/>
    </location>
</feature>
<keyword evidence="8" id="KW-1185">Reference proteome</keyword>
<feature type="transmembrane region" description="Helical" evidence="5">
    <location>
        <begin position="238"/>
        <end position="257"/>
    </location>
</feature>
<evidence type="ECO:0000256" key="3">
    <source>
        <dbReference type="ARBA" id="ARBA00022989"/>
    </source>
</evidence>